<dbReference type="Proteomes" id="UP000324222">
    <property type="component" value="Unassembled WGS sequence"/>
</dbReference>
<dbReference type="OrthoDB" id="21470at2759"/>
<keyword evidence="4" id="KW-1185">Reference proteome</keyword>
<dbReference type="EMBL" id="VSRR010001016">
    <property type="protein sequence ID" value="MPC21784.1"/>
    <property type="molecule type" value="Genomic_DNA"/>
</dbReference>
<dbReference type="InterPro" id="IPR056721">
    <property type="entry name" value="DUF7819"/>
</dbReference>
<dbReference type="PANTHER" id="PTHR12323:SF0">
    <property type="entry name" value="CALCIUM HOMEOSTASIS ENDOPLASMIC RETICULUM PROTEIN"/>
    <property type="match status" value="1"/>
</dbReference>
<feature type="compositionally biased region" description="Basic residues" evidence="1">
    <location>
        <begin position="124"/>
        <end position="146"/>
    </location>
</feature>
<sequence length="268" mass="30366">MAPLVKVEDHKYLPLDPNNLRLPPPTPPSDRLLRAVENFYAPPSHEKPRNSEGWEQLGLYDYYKEKSQSVKRIEKEVSEGLRDPTRSPSPVTIEPPPEEEEKPSDQPMRRYRSVSPEKEEEKKKSRSRSRSSSRSPVRRNSSKQRSRSSSPVRRTSEDPLSNKPGGEVQKLECGREMTAVAGEGMERSSRSPGWLLFRLGKGGAKASSKASWYRILMFKITKESQQVKVKVSLCITKIISSACAFQQISFKKSNSSIFCNGADHVIYL</sequence>
<gene>
    <name evidence="3" type="primary">Cherp</name>
    <name evidence="3" type="ORF">E2C01_014779</name>
</gene>
<evidence type="ECO:0000313" key="3">
    <source>
        <dbReference type="EMBL" id="MPC21784.1"/>
    </source>
</evidence>
<protein>
    <submittedName>
        <fullName evidence="3">Calcium homeostasis endoplasmic reticulum protein</fullName>
    </submittedName>
</protein>
<reference evidence="3 4" key="1">
    <citation type="submission" date="2019-05" db="EMBL/GenBank/DDBJ databases">
        <title>Another draft genome of Portunus trituberculatus and its Hox gene families provides insights of decapod evolution.</title>
        <authorList>
            <person name="Jeong J.-H."/>
            <person name="Song I."/>
            <person name="Kim S."/>
            <person name="Choi T."/>
            <person name="Kim D."/>
            <person name="Ryu S."/>
            <person name="Kim W."/>
        </authorList>
    </citation>
    <scope>NUCLEOTIDE SEQUENCE [LARGE SCALE GENOMIC DNA]</scope>
    <source>
        <tissue evidence="3">Muscle</tissue>
    </source>
</reference>
<evidence type="ECO:0000256" key="1">
    <source>
        <dbReference type="SAM" id="MobiDB-lite"/>
    </source>
</evidence>
<feature type="domain" description="DUF7819" evidence="2">
    <location>
        <begin position="1"/>
        <end position="89"/>
    </location>
</feature>
<proteinExistence type="predicted"/>
<feature type="compositionally biased region" description="Basic and acidic residues" evidence="1">
    <location>
        <begin position="65"/>
        <end position="85"/>
    </location>
</feature>
<evidence type="ECO:0000259" key="2">
    <source>
        <dbReference type="Pfam" id="PF25127"/>
    </source>
</evidence>
<organism evidence="3 4">
    <name type="scientific">Portunus trituberculatus</name>
    <name type="common">Swimming crab</name>
    <name type="synonym">Neptunus trituberculatus</name>
    <dbReference type="NCBI Taxonomy" id="210409"/>
    <lineage>
        <taxon>Eukaryota</taxon>
        <taxon>Metazoa</taxon>
        <taxon>Ecdysozoa</taxon>
        <taxon>Arthropoda</taxon>
        <taxon>Crustacea</taxon>
        <taxon>Multicrustacea</taxon>
        <taxon>Malacostraca</taxon>
        <taxon>Eumalacostraca</taxon>
        <taxon>Eucarida</taxon>
        <taxon>Decapoda</taxon>
        <taxon>Pleocyemata</taxon>
        <taxon>Brachyura</taxon>
        <taxon>Eubrachyura</taxon>
        <taxon>Portunoidea</taxon>
        <taxon>Portunidae</taxon>
        <taxon>Portuninae</taxon>
        <taxon>Portunus</taxon>
    </lineage>
</organism>
<comment type="caution">
    <text evidence="3">The sequence shown here is derived from an EMBL/GenBank/DDBJ whole genome shotgun (WGS) entry which is preliminary data.</text>
</comment>
<evidence type="ECO:0000313" key="4">
    <source>
        <dbReference type="Proteomes" id="UP000324222"/>
    </source>
</evidence>
<name>A0A5B7DL79_PORTR</name>
<dbReference type="PANTHER" id="PTHR12323">
    <property type="entry name" value="SR-RELATED CTD ASSOCIATED FACTOR 6"/>
    <property type="match status" value="1"/>
</dbReference>
<dbReference type="AlphaFoldDB" id="A0A5B7DL79"/>
<dbReference type="GO" id="GO:0048471">
    <property type="term" value="C:perinuclear region of cytoplasm"/>
    <property type="evidence" value="ECO:0007669"/>
    <property type="project" value="TreeGrafter"/>
</dbReference>
<accession>A0A5B7DL79</accession>
<feature type="region of interest" description="Disordered" evidence="1">
    <location>
        <begin position="65"/>
        <end position="173"/>
    </location>
</feature>
<dbReference type="Pfam" id="PF25127">
    <property type="entry name" value="DUF7819"/>
    <property type="match status" value="1"/>
</dbReference>
<dbReference type="GO" id="GO:0006874">
    <property type="term" value="P:intracellular calcium ion homeostasis"/>
    <property type="evidence" value="ECO:0007669"/>
    <property type="project" value="TreeGrafter"/>
</dbReference>